<accession>A0A9D1CZ05</accession>
<sequence>MEIKLVTVVKKNNGNNIIMPEIFKNVSCAFDNFEIKFEYKNQQFIIKINSDELNEQ</sequence>
<comment type="caution">
    <text evidence="1">The sequence shown here is derived from an EMBL/GenBank/DDBJ whole genome shotgun (WGS) entry which is preliminary data.</text>
</comment>
<feature type="non-terminal residue" evidence="1">
    <location>
        <position position="56"/>
    </location>
</feature>
<reference evidence="1" key="1">
    <citation type="submission" date="2020-10" db="EMBL/GenBank/DDBJ databases">
        <authorList>
            <person name="Gilroy R."/>
        </authorList>
    </citation>
    <scope>NUCLEOTIDE SEQUENCE</scope>
    <source>
        <strain evidence="1">CHK147-3167</strain>
    </source>
</reference>
<dbReference type="AlphaFoldDB" id="A0A9D1CZ05"/>
<proteinExistence type="predicted"/>
<name>A0A9D1CZ05_9FIRM</name>
<evidence type="ECO:0000313" key="2">
    <source>
        <dbReference type="Proteomes" id="UP000886786"/>
    </source>
</evidence>
<organism evidence="1 2">
    <name type="scientific">Candidatus Coprosoma intestinipullorum</name>
    <dbReference type="NCBI Taxonomy" id="2840752"/>
    <lineage>
        <taxon>Bacteria</taxon>
        <taxon>Bacillati</taxon>
        <taxon>Bacillota</taxon>
        <taxon>Bacillota incertae sedis</taxon>
        <taxon>Candidatus Coprosoma</taxon>
    </lineage>
</organism>
<reference evidence="1" key="2">
    <citation type="journal article" date="2021" name="PeerJ">
        <title>Extensive microbial diversity within the chicken gut microbiome revealed by metagenomics and culture.</title>
        <authorList>
            <person name="Gilroy R."/>
            <person name="Ravi A."/>
            <person name="Getino M."/>
            <person name="Pursley I."/>
            <person name="Horton D.L."/>
            <person name="Alikhan N.F."/>
            <person name="Baker D."/>
            <person name="Gharbi K."/>
            <person name="Hall N."/>
            <person name="Watson M."/>
            <person name="Adriaenssens E.M."/>
            <person name="Foster-Nyarko E."/>
            <person name="Jarju S."/>
            <person name="Secka A."/>
            <person name="Antonio M."/>
            <person name="Oren A."/>
            <person name="Chaudhuri R.R."/>
            <person name="La Ragione R."/>
            <person name="Hildebrand F."/>
            <person name="Pallen M.J."/>
        </authorList>
    </citation>
    <scope>NUCLEOTIDE SEQUENCE</scope>
    <source>
        <strain evidence="1">CHK147-3167</strain>
    </source>
</reference>
<evidence type="ECO:0000313" key="1">
    <source>
        <dbReference type="EMBL" id="HIQ91593.1"/>
    </source>
</evidence>
<protein>
    <submittedName>
        <fullName evidence="1">Uncharacterized protein</fullName>
    </submittedName>
</protein>
<gene>
    <name evidence="1" type="ORF">IAB27_08295</name>
</gene>
<dbReference type="Proteomes" id="UP000886786">
    <property type="component" value="Unassembled WGS sequence"/>
</dbReference>
<dbReference type="EMBL" id="DVFV01000143">
    <property type="protein sequence ID" value="HIQ91593.1"/>
    <property type="molecule type" value="Genomic_DNA"/>
</dbReference>